<feature type="domain" description="Transposase InsH N-terminal" evidence="1">
    <location>
        <begin position="2"/>
        <end position="53"/>
    </location>
</feature>
<evidence type="ECO:0000313" key="3">
    <source>
        <dbReference type="Proteomes" id="UP000676456"/>
    </source>
</evidence>
<organism evidence="2 3">
    <name type="scientific">Lederbergia citrea</name>
    <dbReference type="NCBI Taxonomy" id="2833581"/>
    <lineage>
        <taxon>Bacteria</taxon>
        <taxon>Bacillati</taxon>
        <taxon>Bacillota</taxon>
        <taxon>Bacilli</taxon>
        <taxon>Bacillales</taxon>
        <taxon>Bacillaceae</taxon>
        <taxon>Lederbergia</taxon>
    </lineage>
</organism>
<evidence type="ECO:0000259" key="1">
    <source>
        <dbReference type="Pfam" id="PF05598"/>
    </source>
</evidence>
<gene>
    <name evidence="2" type="ORF">KHA91_05520</name>
</gene>
<name>A0A942UK84_9BACI</name>
<evidence type="ECO:0000313" key="2">
    <source>
        <dbReference type="EMBL" id="MBS4222215.1"/>
    </source>
</evidence>
<keyword evidence="3" id="KW-1185">Reference proteome</keyword>
<sequence length="59" mass="6779">MGRPSIDSVVLIKTTCIQSIFGIRFMRQTINGIETNMAYRWFLSFGFHTEVPPFLILAL</sequence>
<proteinExistence type="predicted"/>
<accession>A0A942UK84</accession>
<comment type="caution">
    <text evidence="2">The sequence shown here is derived from an EMBL/GenBank/DDBJ whole genome shotgun (WGS) entry which is preliminary data.</text>
</comment>
<dbReference type="InterPro" id="IPR008490">
    <property type="entry name" value="Transposase_InsH_N"/>
</dbReference>
<reference evidence="2 3" key="1">
    <citation type="submission" date="2021-05" db="EMBL/GenBank/DDBJ databases">
        <title>Novel Bacillus species.</title>
        <authorList>
            <person name="Liu G."/>
        </authorList>
    </citation>
    <scope>NUCLEOTIDE SEQUENCE [LARGE SCALE GENOMIC DNA]</scope>
    <source>
        <strain evidence="2 3">FJAT-49682</strain>
    </source>
</reference>
<dbReference type="Proteomes" id="UP000676456">
    <property type="component" value="Unassembled WGS sequence"/>
</dbReference>
<protein>
    <submittedName>
        <fullName evidence="2">Transposase</fullName>
    </submittedName>
</protein>
<dbReference type="EMBL" id="JAGYPN010000001">
    <property type="protein sequence ID" value="MBS4222215.1"/>
    <property type="molecule type" value="Genomic_DNA"/>
</dbReference>
<dbReference type="AlphaFoldDB" id="A0A942UK84"/>
<dbReference type="Pfam" id="PF05598">
    <property type="entry name" value="DUF772"/>
    <property type="match status" value="1"/>
</dbReference>